<feature type="domain" description="Tape measure protein N-terminal" evidence="2">
    <location>
        <begin position="65"/>
        <end position="245"/>
    </location>
</feature>
<dbReference type="InterPro" id="IPR013491">
    <property type="entry name" value="Tape_meas_N"/>
</dbReference>
<protein>
    <submittedName>
        <fullName evidence="3">Tape measure domain-containing protein</fullName>
    </submittedName>
</protein>
<dbReference type="InterPro" id="IPR016024">
    <property type="entry name" value="ARM-type_fold"/>
</dbReference>
<keyword evidence="1" id="KW-0812">Transmembrane</keyword>
<keyword evidence="1" id="KW-1133">Transmembrane helix</keyword>
<dbReference type="EMBL" id="JAUSUN010000013">
    <property type="protein sequence ID" value="MDQ0414238.1"/>
    <property type="molecule type" value="Genomic_DNA"/>
</dbReference>
<dbReference type="SUPFAM" id="SSF48371">
    <property type="entry name" value="ARM repeat"/>
    <property type="match status" value="1"/>
</dbReference>
<dbReference type="PANTHER" id="PTHR37813:SF1">
    <property type="entry name" value="FELS-2 PROPHAGE PROTEIN"/>
    <property type="match status" value="1"/>
</dbReference>
<evidence type="ECO:0000313" key="3">
    <source>
        <dbReference type="EMBL" id="MDQ0414238.1"/>
    </source>
</evidence>
<keyword evidence="1" id="KW-0472">Membrane</keyword>
<dbReference type="Proteomes" id="UP001242313">
    <property type="component" value="Unassembled WGS sequence"/>
</dbReference>
<name>A0ABU0FWE3_9BACI</name>
<organism evidence="3 4">
    <name type="scientific">Mesobacillus stamsii</name>
    <dbReference type="NCBI Taxonomy" id="225347"/>
    <lineage>
        <taxon>Bacteria</taxon>
        <taxon>Bacillati</taxon>
        <taxon>Bacillota</taxon>
        <taxon>Bacilli</taxon>
        <taxon>Bacillales</taxon>
        <taxon>Bacillaceae</taxon>
        <taxon>Mesobacillus</taxon>
    </lineage>
</organism>
<keyword evidence="4" id="KW-1185">Reference proteome</keyword>
<proteinExistence type="predicted"/>
<reference evidence="3 4" key="1">
    <citation type="submission" date="2023-07" db="EMBL/GenBank/DDBJ databases">
        <title>Genomic Encyclopedia of Type Strains, Phase IV (KMG-IV): sequencing the most valuable type-strain genomes for metagenomic binning, comparative biology and taxonomic classification.</title>
        <authorList>
            <person name="Goeker M."/>
        </authorList>
    </citation>
    <scope>NUCLEOTIDE SEQUENCE [LARGE SCALE GENOMIC DNA]</scope>
    <source>
        <strain evidence="3 4">DSM 19598</strain>
    </source>
</reference>
<feature type="transmembrane region" description="Helical" evidence="1">
    <location>
        <begin position="463"/>
        <end position="481"/>
    </location>
</feature>
<dbReference type="NCBIfam" id="TIGR02675">
    <property type="entry name" value="tape_meas_nterm"/>
    <property type="match status" value="1"/>
</dbReference>
<evidence type="ECO:0000259" key="2">
    <source>
        <dbReference type="Pfam" id="PF20155"/>
    </source>
</evidence>
<feature type="transmembrane region" description="Helical" evidence="1">
    <location>
        <begin position="402"/>
        <end position="424"/>
    </location>
</feature>
<dbReference type="RefSeq" id="WP_307192019.1">
    <property type="nucleotide sequence ID" value="NZ_JAUSUN010000013.1"/>
</dbReference>
<feature type="transmembrane region" description="Helical" evidence="1">
    <location>
        <begin position="431"/>
        <end position="451"/>
    </location>
</feature>
<accession>A0ABU0FWE3</accession>
<evidence type="ECO:0000256" key="1">
    <source>
        <dbReference type="SAM" id="Phobius"/>
    </source>
</evidence>
<evidence type="ECO:0000313" key="4">
    <source>
        <dbReference type="Proteomes" id="UP001242313"/>
    </source>
</evidence>
<dbReference type="PANTHER" id="PTHR37813">
    <property type="entry name" value="FELS-2 PROPHAGE PROTEIN"/>
    <property type="match status" value="1"/>
</dbReference>
<comment type="caution">
    <text evidence="3">The sequence shown here is derived from an EMBL/GenBank/DDBJ whole genome shotgun (WGS) entry which is preliminary data.</text>
</comment>
<dbReference type="Gene3D" id="1.20.120.20">
    <property type="entry name" value="Apolipoprotein"/>
    <property type="match status" value="1"/>
</dbReference>
<gene>
    <name evidence="3" type="ORF">J2S25_002445</name>
</gene>
<dbReference type="Pfam" id="PF20155">
    <property type="entry name" value="TMP_3"/>
    <property type="match status" value="1"/>
</dbReference>
<sequence>MASKNTVEIILSAKDMASRAVQKSFGSIQKSAGVAMKAAGVAAAAAGGGLATLTGIVGKVGFSYNAMAEQSGVAWKTLLGSQEEAKKMLQDISNFTKATPFETEDVDMMAKYMHNAGLEGQALFDSLMKVSDVASAFSIPASEAKEMTRQMSQVRQAGVAYTEDLNILQDRGVPIYKAIAEQQGIMVKDVKKMASEGKLSSEIYVAAFDSIAKGVTGASEEQSKTFNGMLSTLKDNLSMISGELMSGAFDKMKGALDAVMPVLDNFLSNLRNGGIKEAVLGLFPPSFAENANNFIEIAKGAFDNVQEIFVNNKDRISGVIDGIKGFFELLKSYWLGWIDYIKGLFTGDGNIGESFFNIFNTIKEVAVPILQDAIGFIKDILDQLKTFWDENGAQIIEAVQNLWSVIAAIFKAVAPVLGFIIEMIWSNIKGVISGAIDIILGVVKVFSSLLTGDFSGMWEGVKQLFFGAIEFIWNFINLMMFGRILGGIKTFATNGAGLFKEFWTKSVEIFKNLDTYVMNIITDFATKFVGKIQGLYDMGARIFGMLRGFGESAFTAMKNTIISLAENIWFGVKSKFSGLYESIKGVFGNIISSASNTFGKVQSAITKPIETAKNTILGFIEKIKGAFKNMGVNIPLPHFGVSNFSMNPADWVKNGIPKLSVKWYDTGGVFYGPQVIGVGEKRPEFVGALDDLEDIVRNVIRSENGSSGGGNQVYEFHISIPLDGRELVKRTIRFTAQELEAMKRRTNRQPSGGLV</sequence>